<protein>
    <submittedName>
        <fullName evidence="2">Methyltransferase FkbM family</fullName>
    </submittedName>
</protein>
<dbReference type="HOGENOM" id="CLU_835996_0_0_5"/>
<name>B0T5A2_CAUSK</name>
<dbReference type="KEGG" id="cak:Caul_4928"/>
<keyword evidence="2" id="KW-0808">Transferase</keyword>
<gene>
    <name evidence="2" type="ordered locus">Caul_4928</name>
</gene>
<dbReference type="PANTHER" id="PTHR34203">
    <property type="entry name" value="METHYLTRANSFERASE, FKBM FAMILY PROTEIN"/>
    <property type="match status" value="1"/>
</dbReference>
<keyword evidence="2" id="KW-0489">Methyltransferase</keyword>
<dbReference type="AlphaFoldDB" id="B0T5A2"/>
<dbReference type="InterPro" id="IPR006342">
    <property type="entry name" value="FkbM_mtfrase"/>
</dbReference>
<dbReference type="STRING" id="366602.Caul_4928"/>
<sequence length="332" mass="37347">MLGLAKRTVRRILRFVQPTPLSLPIPTAGGSPPAPSSRTSIMASADKLDFAVPQHVVERFVQWHREHWQPLEYLVYLVYRNLVRPGDTVIDGGAHAGLHTEGLARAVYPGGWVHAIEPNPAILARLKSNLAETQWRNIVLHEAAVGDDEGEAEFFAYPDHPAVSGLRSAPSSQIEQTTVQRFLVPIHRLGTLLADAVRQDARRMGVVRFMKLDLEGWELNTLRGCEDLLADHRPNIVFEFSGETDPAQREILQWLSERDYLVFDNFFRPVTETYLTDRLDVVGQMSLNFVAAHVTRLDELRTCALRCAAEMESVSLSFIQSACDHHFRPGHC</sequence>
<dbReference type="GO" id="GO:0032259">
    <property type="term" value="P:methylation"/>
    <property type="evidence" value="ECO:0007669"/>
    <property type="project" value="UniProtKB-KW"/>
</dbReference>
<dbReference type="eggNOG" id="COG3963">
    <property type="taxonomic scope" value="Bacteria"/>
</dbReference>
<evidence type="ECO:0000259" key="1">
    <source>
        <dbReference type="Pfam" id="PF05050"/>
    </source>
</evidence>
<dbReference type="PANTHER" id="PTHR34203:SF15">
    <property type="entry name" value="SLL1173 PROTEIN"/>
    <property type="match status" value="1"/>
</dbReference>
<organism evidence="2">
    <name type="scientific">Caulobacter sp. (strain K31)</name>
    <dbReference type="NCBI Taxonomy" id="366602"/>
    <lineage>
        <taxon>Bacteria</taxon>
        <taxon>Pseudomonadati</taxon>
        <taxon>Pseudomonadota</taxon>
        <taxon>Alphaproteobacteria</taxon>
        <taxon>Caulobacterales</taxon>
        <taxon>Caulobacteraceae</taxon>
        <taxon>Caulobacter</taxon>
    </lineage>
</organism>
<evidence type="ECO:0000313" key="2">
    <source>
        <dbReference type="EMBL" id="ABZ74048.1"/>
    </source>
</evidence>
<dbReference type="NCBIfam" id="TIGR01444">
    <property type="entry name" value="fkbM_fam"/>
    <property type="match status" value="1"/>
</dbReference>
<proteinExistence type="predicted"/>
<dbReference type="Pfam" id="PF05050">
    <property type="entry name" value="Methyltransf_21"/>
    <property type="match status" value="1"/>
</dbReference>
<dbReference type="Gene3D" id="3.40.50.150">
    <property type="entry name" value="Vaccinia Virus protein VP39"/>
    <property type="match status" value="1"/>
</dbReference>
<feature type="domain" description="Methyltransferase FkbM" evidence="1">
    <location>
        <begin position="91"/>
        <end position="261"/>
    </location>
</feature>
<dbReference type="EMBL" id="CP000927">
    <property type="protein sequence ID" value="ABZ74048.1"/>
    <property type="molecule type" value="Genomic_DNA"/>
</dbReference>
<dbReference type="SUPFAM" id="SSF53335">
    <property type="entry name" value="S-adenosyl-L-methionine-dependent methyltransferases"/>
    <property type="match status" value="1"/>
</dbReference>
<dbReference type="InterPro" id="IPR029063">
    <property type="entry name" value="SAM-dependent_MTases_sf"/>
</dbReference>
<accession>B0T5A2</accession>
<reference evidence="2" key="1">
    <citation type="submission" date="2008-01" db="EMBL/GenBank/DDBJ databases">
        <title>Complete sequence of chromosome of Caulobacter sp. K31.</title>
        <authorList>
            <consortium name="US DOE Joint Genome Institute"/>
            <person name="Copeland A."/>
            <person name="Lucas S."/>
            <person name="Lapidus A."/>
            <person name="Barry K."/>
            <person name="Glavina del Rio T."/>
            <person name="Dalin E."/>
            <person name="Tice H."/>
            <person name="Pitluck S."/>
            <person name="Bruce D."/>
            <person name="Goodwin L."/>
            <person name="Thompson L.S."/>
            <person name="Brettin T."/>
            <person name="Detter J.C."/>
            <person name="Han C."/>
            <person name="Schmutz J."/>
            <person name="Larimer F."/>
            <person name="Land M."/>
            <person name="Hauser L."/>
            <person name="Kyrpides N."/>
            <person name="Kim E."/>
            <person name="Stephens C."/>
            <person name="Richardson P."/>
        </authorList>
    </citation>
    <scope>NUCLEOTIDE SEQUENCE [LARGE SCALE GENOMIC DNA]</scope>
    <source>
        <strain evidence="2">K31</strain>
    </source>
</reference>
<dbReference type="InterPro" id="IPR052514">
    <property type="entry name" value="SAM-dependent_MTase"/>
</dbReference>
<dbReference type="GO" id="GO:0008168">
    <property type="term" value="F:methyltransferase activity"/>
    <property type="evidence" value="ECO:0007669"/>
    <property type="project" value="UniProtKB-KW"/>
</dbReference>